<organism evidence="4">
    <name type="scientific">Oppiella nova</name>
    <dbReference type="NCBI Taxonomy" id="334625"/>
    <lineage>
        <taxon>Eukaryota</taxon>
        <taxon>Metazoa</taxon>
        <taxon>Ecdysozoa</taxon>
        <taxon>Arthropoda</taxon>
        <taxon>Chelicerata</taxon>
        <taxon>Arachnida</taxon>
        <taxon>Acari</taxon>
        <taxon>Acariformes</taxon>
        <taxon>Sarcoptiformes</taxon>
        <taxon>Oribatida</taxon>
        <taxon>Brachypylina</taxon>
        <taxon>Oppioidea</taxon>
        <taxon>Oppiidae</taxon>
        <taxon>Oppiella</taxon>
    </lineage>
</organism>
<dbReference type="InterPro" id="IPR016187">
    <property type="entry name" value="CTDL_fold"/>
</dbReference>
<dbReference type="GO" id="GO:0005783">
    <property type="term" value="C:endoplasmic reticulum"/>
    <property type="evidence" value="ECO:0007669"/>
    <property type="project" value="TreeGrafter"/>
</dbReference>
<reference evidence="4" key="1">
    <citation type="submission" date="2020-11" db="EMBL/GenBank/DDBJ databases">
        <authorList>
            <person name="Tran Van P."/>
        </authorList>
    </citation>
    <scope>NUCLEOTIDE SEQUENCE</scope>
</reference>
<dbReference type="InterPro" id="IPR005532">
    <property type="entry name" value="SUMF_dom"/>
</dbReference>
<comment type="similarity">
    <text evidence="1">Belongs to the sulfatase-modifying factor family.</text>
</comment>
<feature type="domain" description="Sulfatase-modifying factor enzyme-like" evidence="3">
    <location>
        <begin position="66"/>
        <end position="334"/>
    </location>
</feature>
<dbReference type="Gene3D" id="3.90.1580.10">
    <property type="entry name" value="paralog of FGE (formylglycine-generating enzyme)"/>
    <property type="match status" value="1"/>
</dbReference>
<dbReference type="SUPFAM" id="SSF56436">
    <property type="entry name" value="C-type lectin-like"/>
    <property type="match status" value="1"/>
</dbReference>
<evidence type="ECO:0000256" key="2">
    <source>
        <dbReference type="SAM" id="SignalP"/>
    </source>
</evidence>
<dbReference type="OrthoDB" id="659at2759"/>
<dbReference type="InterPro" id="IPR042095">
    <property type="entry name" value="SUMF_sf"/>
</dbReference>
<protein>
    <recommendedName>
        <fullName evidence="3">Sulfatase-modifying factor enzyme-like domain-containing protein</fullName>
    </recommendedName>
</protein>
<dbReference type="Pfam" id="PF03781">
    <property type="entry name" value="FGE-sulfatase"/>
    <property type="match status" value="1"/>
</dbReference>
<evidence type="ECO:0000313" key="4">
    <source>
        <dbReference type="EMBL" id="CAD7651162.1"/>
    </source>
</evidence>
<name>A0A7R9QMR5_9ACAR</name>
<dbReference type="AlphaFoldDB" id="A0A7R9QMR5"/>
<feature type="signal peptide" evidence="2">
    <location>
        <begin position="1"/>
        <end position="20"/>
    </location>
</feature>
<dbReference type="Proteomes" id="UP000728032">
    <property type="component" value="Unassembled WGS sequence"/>
</dbReference>
<evidence type="ECO:0000259" key="3">
    <source>
        <dbReference type="Pfam" id="PF03781"/>
    </source>
</evidence>
<keyword evidence="2" id="KW-0732">Signal</keyword>
<dbReference type="PANTHER" id="PTHR23150:SF19">
    <property type="entry name" value="FORMYLGLYCINE-GENERATING ENZYME"/>
    <property type="match status" value="1"/>
</dbReference>
<proteinExistence type="inferred from homology"/>
<sequence length="346" mass="39577">MKNLAFISLLLLQTLRSNLAENDKNGENSCHSISRQNSDKYVENINGNDIKPETETEFCTKQSCLENMVHIKGGTYTMGTDEPVFVADGEGPARDVTIDDFYMHRTEVSNSQFREFVDKTHYVTEAEKFANSFVFEMMLSDEVKQNITQSVAQAPWWLPVPNASWRAPEGIDSNIDDRWDHPVVHISWNDANSYCKWKGLRLPSEAEWEYACRAGLKNRLFPWGNKLNPHDTHYANLWTGEFPNHNSAEDGYQWTAPVDSFPENMFGLKNMIGNVWEWTADWWTVRHSNEPSVNPKGPESGADRVKKGGSFMCHKSYCYRYRCAARSQNTPMSGQQSDPLFVSCDA</sequence>
<dbReference type="EMBL" id="OC919343">
    <property type="protein sequence ID" value="CAD7651162.1"/>
    <property type="molecule type" value="Genomic_DNA"/>
</dbReference>
<dbReference type="GO" id="GO:0120147">
    <property type="term" value="F:formylglycine-generating oxidase activity"/>
    <property type="evidence" value="ECO:0007669"/>
    <property type="project" value="TreeGrafter"/>
</dbReference>
<feature type="chain" id="PRO_5035592990" description="Sulfatase-modifying factor enzyme-like domain-containing protein" evidence="2">
    <location>
        <begin position="21"/>
        <end position="346"/>
    </location>
</feature>
<dbReference type="InterPro" id="IPR051043">
    <property type="entry name" value="Sulfatase_Mod_Factor_Kinase"/>
</dbReference>
<gene>
    <name evidence="4" type="ORF">ONB1V03_LOCUS8170</name>
</gene>
<evidence type="ECO:0000256" key="1">
    <source>
        <dbReference type="ARBA" id="ARBA00005310"/>
    </source>
</evidence>
<evidence type="ECO:0000313" key="5">
    <source>
        <dbReference type="Proteomes" id="UP000728032"/>
    </source>
</evidence>
<dbReference type="PANTHER" id="PTHR23150">
    <property type="entry name" value="SULFATASE MODIFYING FACTOR 1, 2"/>
    <property type="match status" value="1"/>
</dbReference>
<dbReference type="EMBL" id="CAJPVJ010004518">
    <property type="protein sequence ID" value="CAG2168683.1"/>
    <property type="molecule type" value="Genomic_DNA"/>
</dbReference>
<keyword evidence="5" id="KW-1185">Reference proteome</keyword>
<accession>A0A7R9QMR5</accession>